<evidence type="ECO:0000256" key="1">
    <source>
        <dbReference type="ARBA" id="ARBA00022722"/>
    </source>
</evidence>
<dbReference type="OrthoDB" id="5561659at2759"/>
<keyword evidence="6" id="KW-1185">Reference proteome</keyword>
<feature type="compositionally biased region" description="Polar residues" evidence="4">
    <location>
        <begin position="692"/>
        <end position="704"/>
    </location>
</feature>
<dbReference type="GO" id="GO:0036297">
    <property type="term" value="P:interstrand cross-link repair"/>
    <property type="evidence" value="ECO:0007669"/>
    <property type="project" value="TreeGrafter"/>
</dbReference>
<dbReference type="GO" id="GO:0035312">
    <property type="term" value="F:5'-3' DNA exonuclease activity"/>
    <property type="evidence" value="ECO:0007669"/>
    <property type="project" value="TreeGrafter"/>
</dbReference>
<dbReference type="InterPro" id="IPR036866">
    <property type="entry name" value="RibonucZ/Hydroxyglut_hydro"/>
</dbReference>
<accession>A0A316YV88</accession>
<dbReference type="PANTHER" id="PTHR23240:SF8">
    <property type="entry name" value="PROTEIN ARTEMIS"/>
    <property type="match status" value="1"/>
</dbReference>
<sequence length="925" mass="102441">MAPRHSGFLAEYPLVRVDNFTANFPLLPPCIPRSALDDLADGATQYAAPHIHLLSHVHSDHLAGLGSLSRHSAPIYCSHVTRRLLLGLERIQDRTRHDAGHGPRIRPYRGLYRSESEQKARSRAHHARPQAGLDLLHPLAFHTPTLVSYSARFQIRLTLLPANHMPGSTMFLVEGPRGAVLHTGDVRAETAWLEALLARSLLCRYAGGLGGSTLASPWLHASSSAQDFDSATEPPPGRGRIETIYLDTERLLDSQAPMSKNRAIVDGLELLALLPDGAFVFLDCWTAGYEDFLYAVYCATGTRIHVDRYKAWMLAQGEEDNDNDEHCANKRWHRAISTDIDSCGRIHACERTAKCTAMNTSTLGPTPLIVEVEMAECIGEMEWKQSKSAFLEDLRAAAKYLRPWPRKLTIPLQRHSPLPELYDFVRRLRPRRIAANTGDAAHQLVCDRIADRLDLGTQHANGHGYPDYGRLQRVWNEASDSYGKEEEGFSAKVHAFHSSLRVPREDRLRKERMDADAEIVGGLEDADSTSMSDGEDGYEADISRPSATAKAISVLNVWDSVTGRFATSGASPWITPAMRQHQDVASTVTATTPDTSETDAPVLTEELASRYLAYAGMYLGYRIRNPSRYAQPVAWRGFRKVKPDVARLTEDALQRELGCRPPPWDQAVPRLPRSPLVSLQEKKRETPPSTPIPSKTLLTSTQSISPFGLPSPVPLTTSPEKRLENAPLLASALDRDTAVTRAHSCCYDENSTTQGTEDDVEVVCVLTRSPVVDERADYSSILAHLRRGSKPKVAPDLGAITCDILSSGRHSAGSVEAKIGAAMLLGLGLRSLRARALLGWVKPATWPVEIKAGVEDALDASLFSLEHDHLEEEQSVVKLVMLLRKLLDDFHRLPSHHPTQKTALDRRVRFREDANVAQVKRRCFG</sequence>
<dbReference type="GO" id="GO:0000723">
    <property type="term" value="P:telomere maintenance"/>
    <property type="evidence" value="ECO:0007669"/>
    <property type="project" value="TreeGrafter"/>
</dbReference>
<dbReference type="InParanoid" id="A0A316YV88"/>
<dbReference type="RefSeq" id="XP_025379161.1">
    <property type="nucleotide sequence ID" value="XM_025521209.1"/>
</dbReference>
<dbReference type="Proteomes" id="UP000245768">
    <property type="component" value="Unassembled WGS sequence"/>
</dbReference>
<dbReference type="SUPFAM" id="SSF56281">
    <property type="entry name" value="Metallo-hydrolase/oxidoreductase"/>
    <property type="match status" value="1"/>
</dbReference>
<dbReference type="GO" id="GO:0003684">
    <property type="term" value="F:damaged DNA binding"/>
    <property type="evidence" value="ECO:0007669"/>
    <property type="project" value="TreeGrafter"/>
</dbReference>
<proteinExistence type="predicted"/>
<dbReference type="GeneID" id="37043125"/>
<evidence type="ECO:0000256" key="4">
    <source>
        <dbReference type="SAM" id="MobiDB-lite"/>
    </source>
</evidence>
<keyword evidence="2" id="KW-0378">Hydrolase</keyword>
<evidence type="ECO:0000313" key="5">
    <source>
        <dbReference type="EMBL" id="PWN91963.1"/>
    </source>
</evidence>
<evidence type="ECO:0000256" key="2">
    <source>
        <dbReference type="ARBA" id="ARBA00022801"/>
    </source>
</evidence>
<name>A0A316YV88_9BASI</name>
<reference evidence="5 6" key="1">
    <citation type="journal article" date="2018" name="Mol. Biol. Evol.">
        <title>Broad Genomic Sampling Reveals a Smut Pathogenic Ancestry of the Fungal Clade Ustilaginomycotina.</title>
        <authorList>
            <person name="Kijpornyongpan T."/>
            <person name="Mondo S.J."/>
            <person name="Barry K."/>
            <person name="Sandor L."/>
            <person name="Lee J."/>
            <person name="Lipzen A."/>
            <person name="Pangilinan J."/>
            <person name="LaButti K."/>
            <person name="Hainaut M."/>
            <person name="Henrissat B."/>
            <person name="Grigoriev I.V."/>
            <person name="Spatafora J.W."/>
            <person name="Aime M.C."/>
        </authorList>
    </citation>
    <scope>NUCLEOTIDE SEQUENCE [LARGE SCALE GENOMIC DNA]</scope>
    <source>
        <strain evidence="5 6">MCA 4198</strain>
    </source>
</reference>
<dbReference type="GO" id="GO:0006303">
    <property type="term" value="P:double-strand break repair via nonhomologous end joining"/>
    <property type="evidence" value="ECO:0007669"/>
    <property type="project" value="TreeGrafter"/>
</dbReference>
<organism evidence="5 6">
    <name type="scientific">Acaromyces ingoldii</name>
    <dbReference type="NCBI Taxonomy" id="215250"/>
    <lineage>
        <taxon>Eukaryota</taxon>
        <taxon>Fungi</taxon>
        <taxon>Dikarya</taxon>
        <taxon>Basidiomycota</taxon>
        <taxon>Ustilaginomycotina</taxon>
        <taxon>Exobasidiomycetes</taxon>
        <taxon>Exobasidiales</taxon>
        <taxon>Cryptobasidiaceae</taxon>
        <taxon>Acaromyces</taxon>
    </lineage>
</organism>
<keyword evidence="1" id="KW-0540">Nuclease</keyword>
<dbReference type="Gene3D" id="3.60.15.10">
    <property type="entry name" value="Ribonuclease Z/Hydroxyacylglutathione hydrolase-like"/>
    <property type="match status" value="2"/>
</dbReference>
<dbReference type="AlphaFoldDB" id="A0A316YV88"/>
<feature type="region of interest" description="Disordered" evidence="4">
    <location>
        <begin position="657"/>
        <end position="704"/>
    </location>
</feature>
<evidence type="ECO:0008006" key="7">
    <source>
        <dbReference type="Google" id="ProtNLM"/>
    </source>
</evidence>
<gene>
    <name evidence="5" type="ORF">FA10DRAFT_265779</name>
</gene>
<evidence type="ECO:0000313" key="6">
    <source>
        <dbReference type="Proteomes" id="UP000245768"/>
    </source>
</evidence>
<protein>
    <recommendedName>
        <fullName evidence="7">Metallo-beta-lactamase domain-containing protein</fullName>
    </recommendedName>
</protein>
<dbReference type="PANTHER" id="PTHR23240">
    <property type="entry name" value="DNA CROSS-LINK REPAIR PROTEIN PSO2/SNM1-RELATED"/>
    <property type="match status" value="1"/>
</dbReference>
<dbReference type="Gene3D" id="3.40.50.12650">
    <property type="match status" value="1"/>
</dbReference>
<keyword evidence="3" id="KW-0269">Exonuclease</keyword>
<dbReference type="EMBL" id="KZ819635">
    <property type="protein sequence ID" value="PWN91963.1"/>
    <property type="molecule type" value="Genomic_DNA"/>
</dbReference>
<dbReference type="STRING" id="215250.A0A316YV88"/>
<evidence type="ECO:0000256" key="3">
    <source>
        <dbReference type="ARBA" id="ARBA00022839"/>
    </source>
</evidence>